<organism evidence="1 2">
    <name type="scientific">Goodea atripinnis</name>
    <dbReference type="NCBI Taxonomy" id="208336"/>
    <lineage>
        <taxon>Eukaryota</taxon>
        <taxon>Metazoa</taxon>
        <taxon>Chordata</taxon>
        <taxon>Craniata</taxon>
        <taxon>Vertebrata</taxon>
        <taxon>Euteleostomi</taxon>
        <taxon>Actinopterygii</taxon>
        <taxon>Neopterygii</taxon>
        <taxon>Teleostei</taxon>
        <taxon>Neoteleostei</taxon>
        <taxon>Acanthomorphata</taxon>
        <taxon>Ovalentaria</taxon>
        <taxon>Atherinomorphae</taxon>
        <taxon>Cyprinodontiformes</taxon>
        <taxon>Goodeidae</taxon>
        <taxon>Goodea</taxon>
    </lineage>
</organism>
<gene>
    <name evidence="1" type="ORF">GOODEAATRI_030439</name>
</gene>
<evidence type="ECO:0000313" key="1">
    <source>
        <dbReference type="EMBL" id="MEQ2163467.1"/>
    </source>
</evidence>
<evidence type="ECO:0000313" key="2">
    <source>
        <dbReference type="Proteomes" id="UP001476798"/>
    </source>
</evidence>
<dbReference type="SUPFAM" id="SSF50249">
    <property type="entry name" value="Nucleic acid-binding proteins"/>
    <property type="match status" value="1"/>
</dbReference>
<name>A0ABV0MZI6_9TELE</name>
<proteinExistence type="predicted"/>
<keyword evidence="2" id="KW-1185">Reference proteome</keyword>
<protein>
    <submittedName>
        <fullName evidence="1">Uncharacterized protein</fullName>
    </submittedName>
</protein>
<comment type="caution">
    <text evidence="1">The sequence shown here is derived from an EMBL/GenBank/DDBJ whole genome shotgun (WGS) entry which is preliminary data.</text>
</comment>
<dbReference type="InterPro" id="IPR012340">
    <property type="entry name" value="NA-bd_OB-fold"/>
</dbReference>
<accession>A0ABV0MZI6</accession>
<dbReference type="Proteomes" id="UP001476798">
    <property type="component" value="Unassembled WGS sequence"/>
</dbReference>
<dbReference type="Gene3D" id="2.40.50.140">
    <property type="entry name" value="Nucleic acid-binding proteins"/>
    <property type="match status" value="1"/>
</dbReference>
<dbReference type="EMBL" id="JAHRIO010014814">
    <property type="protein sequence ID" value="MEQ2163467.1"/>
    <property type="molecule type" value="Genomic_DNA"/>
</dbReference>
<reference evidence="1 2" key="1">
    <citation type="submission" date="2021-06" db="EMBL/GenBank/DDBJ databases">
        <authorList>
            <person name="Palmer J.M."/>
        </authorList>
    </citation>
    <scope>NUCLEOTIDE SEQUENCE [LARGE SCALE GENOMIC DNA]</scope>
    <source>
        <strain evidence="1 2">GA_2019</strain>
        <tissue evidence="1">Muscle</tissue>
    </source>
</reference>
<sequence>MALRNVLQTRPVGPYFRPPHLHVKVLLEVDRPKVIKWEFSDNSAKPKITKNNKAIVISDGKSIAKITIFEELSSKICRGQSYIMKGYSVRGGSPPFALIATRETAFFRSSPVNVDETLMREATDVLWPHSILTPVAEIHNVKGLLTVEGNIVQLSAVSRVTTGREEVPLRHLKLEQEQAQVTLCLWREAAVESVEVGTKIRVTHVKLSSSAYGDQLQSTAYTEIEVIRINEESTVEVLGVTDSPQDGFAELLLSTNEQVVVDKSVWEPFEELLAKDRVFVRLMKNGGKVVKLESVHPPPES</sequence>